<keyword evidence="6" id="KW-0548">Nucleotidyltransferase</keyword>
<evidence type="ECO:0000256" key="5">
    <source>
        <dbReference type="ARBA" id="ARBA00022884"/>
    </source>
</evidence>
<dbReference type="STRING" id="1121409.SAMN02745124_02972"/>
<keyword evidence="3 6" id="KW-0820">tRNA-binding</keyword>
<dbReference type="GO" id="GO:0009022">
    <property type="term" value="F:tRNA nucleotidyltransferase activity"/>
    <property type="evidence" value="ECO:0007669"/>
    <property type="project" value="UniProtKB-UniRule"/>
</dbReference>
<evidence type="ECO:0000256" key="3">
    <source>
        <dbReference type="ARBA" id="ARBA00022555"/>
    </source>
</evidence>
<dbReference type="InterPro" id="IPR020568">
    <property type="entry name" value="Ribosomal_Su5_D2-typ_SF"/>
</dbReference>
<evidence type="ECO:0000256" key="2">
    <source>
        <dbReference type="ARBA" id="ARBA00022552"/>
    </source>
</evidence>
<dbReference type="GO" id="GO:0008033">
    <property type="term" value="P:tRNA processing"/>
    <property type="evidence" value="ECO:0007669"/>
    <property type="project" value="UniProtKB-UniRule"/>
</dbReference>
<keyword evidence="5" id="KW-0694">RNA-binding</keyword>
<dbReference type="Pfam" id="PF03725">
    <property type="entry name" value="RNase_PH_C"/>
    <property type="match status" value="1"/>
</dbReference>
<dbReference type="SUPFAM" id="SSF54211">
    <property type="entry name" value="Ribosomal protein S5 domain 2-like"/>
    <property type="match status" value="1"/>
</dbReference>
<evidence type="ECO:0000313" key="10">
    <source>
        <dbReference type="Proteomes" id="UP000184139"/>
    </source>
</evidence>
<dbReference type="Pfam" id="PF01138">
    <property type="entry name" value="RNase_PH"/>
    <property type="match status" value="1"/>
</dbReference>
<reference evidence="9 10" key="1">
    <citation type="submission" date="2016-11" db="EMBL/GenBank/DDBJ databases">
        <authorList>
            <person name="Jaros S."/>
            <person name="Januszkiewicz K."/>
            <person name="Wedrychowicz H."/>
        </authorList>
    </citation>
    <scope>NUCLEOTIDE SEQUENCE [LARGE SCALE GENOMIC DNA]</scope>
    <source>
        <strain evidence="9 10">DSM 9705</strain>
    </source>
</reference>
<keyword evidence="4 6" id="KW-0819">tRNA processing</keyword>
<dbReference type="GO" id="GO:0000049">
    <property type="term" value="F:tRNA binding"/>
    <property type="evidence" value="ECO:0007669"/>
    <property type="project" value="UniProtKB-UniRule"/>
</dbReference>
<feature type="domain" description="Exoribonuclease phosphorolytic" evidence="8">
    <location>
        <begin position="162"/>
        <end position="216"/>
    </location>
</feature>
<dbReference type="RefSeq" id="WP_073377355.1">
    <property type="nucleotide sequence ID" value="NZ_FQXS01000019.1"/>
</dbReference>
<dbReference type="InterPro" id="IPR050080">
    <property type="entry name" value="RNase_PH"/>
</dbReference>
<dbReference type="EMBL" id="FQXS01000019">
    <property type="protein sequence ID" value="SHH97713.1"/>
    <property type="molecule type" value="Genomic_DNA"/>
</dbReference>
<dbReference type="InterPro" id="IPR018336">
    <property type="entry name" value="RNase_PH_CS"/>
</dbReference>
<comment type="subunit">
    <text evidence="6">Homohexameric ring arranged as a trimer of dimers.</text>
</comment>
<dbReference type="InterPro" id="IPR036345">
    <property type="entry name" value="ExoRNase_PH_dom2_sf"/>
</dbReference>
<feature type="domain" description="Exoribonuclease phosphorolytic" evidence="7">
    <location>
        <begin position="17"/>
        <end position="142"/>
    </location>
</feature>
<comment type="function">
    <text evidence="6">Phosphorolytic 3'-5' exoribonuclease that plays an important role in tRNA 3'-end maturation. Removes nucleotide residues following the 3'-CCA terminus of tRNAs; can also add nucleotides to the ends of RNA molecules by using nucleoside diphosphates as substrates, but this may not be physiologically important. Probably plays a role in initiation of 16S rRNA degradation (leading to ribosome degradation) during starvation.</text>
</comment>
<comment type="similarity">
    <text evidence="1 6">Belongs to the RNase PH family.</text>
</comment>
<feature type="binding site" evidence="6">
    <location>
        <position position="90"/>
    </location>
    <ligand>
        <name>phosphate</name>
        <dbReference type="ChEBI" id="CHEBI:43474"/>
        <note>substrate</note>
    </ligand>
</feature>
<protein>
    <recommendedName>
        <fullName evidence="6">Ribonuclease PH</fullName>
        <shortName evidence="6">RNase PH</shortName>
        <ecNumber evidence="6">2.7.7.56</ecNumber>
    </recommendedName>
    <alternativeName>
        <fullName evidence="6">tRNA nucleotidyltransferase</fullName>
    </alternativeName>
</protein>
<comment type="catalytic activity">
    <reaction evidence="6">
        <text>tRNA(n+1) + phosphate = tRNA(n) + a ribonucleoside 5'-diphosphate</text>
        <dbReference type="Rhea" id="RHEA:10628"/>
        <dbReference type="Rhea" id="RHEA-COMP:17343"/>
        <dbReference type="Rhea" id="RHEA-COMP:17344"/>
        <dbReference type="ChEBI" id="CHEBI:43474"/>
        <dbReference type="ChEBI" id="CHEBI:57930"/>
        <dbReference type="ChEBI" id="CHEBI:173114"/>
        <dbReference type="EC" id="2.7.7.56"/>
    </reaction>
</comment>
<proteinExistence type="inferred from homology"/>
<dbReference type="Gene3D" id="3.30.230.70">
    <property type="entry name" value="GHMP Kinase, N-terminal domain"/>
    <property type="match status" value="1"/>
</dbReference>
<accession>A0A1M5XET5</accession>
<gene>
    <name evidence="6" type="primary">rph</name>
    <name evidence="9" type="ORF">SAMN02745124_02972</name>
</gene>
<dbReference type="InterPro" id="IPR002381">
    <property type="entry name" value="RNase_PH_bac-type"/>
</dbReference>
<evidence type="ECO:0000259" key="8">
    <source>
        <dbReference type="Pfam" id="PF03725"/>
    </source>
</evidence>
<feature type="binding site" evidence="6">
    <location>
        <begin position="128"/>
        <end position="130"/>
    </location>
    <ligand>
        <name>phosphate</name>
        <dbReference type="ChEBI" id="CHEBI:43474"/>
        <note>substrate</note>
    </ligand>
</feature>
<evidence type="ECO:0000256" key="1">
    <source>
        <dbReference type="ARBA" id="ARBA00006678"/>
    </source>
</evidence>
<dbReference type="PANTHER" id="PTHR11953">
    <property type="entry name" value="EXOSOME COMPLEX COMPONENT"/>
    <property type="match status" value="1"/>
</dbReference>
<dbReference type="SUPFAM" id="SSF55666">
    <property type="entry name" value="Ribonuclease PH domain 2-like"/>
    <property type="match status" value="1"/>
</dbReference>
<organism evidence="9 10">
    <name type="scientific">Desulfofustis glycolicus DSM 9705</name>
    <dbReference type="NCBI Taxonomy" id="1121409"/>
    <lineage>
        <taxon>Bacteria</taxon>
        <taxon>Pseudomonadati</taxon>
        <taxon>Thermodesulfobacteriota</taxon>
        <taxon>Desulfobulbia</taxon>
        <taxon>Desulfobulbales</taxon>
        <taxon>Desulfocapsaceae</taxon>
        <taxon>Desulfofustis</taxon>
    </lineage>
</organism>
<sequence>MTTKAWQRAHDRAADALRPLRVEPDIQPQAYASLLISTGATQVVCAVSLEEAVPPFLENSGQGWITAEYAMLPGATSSRNRRETAARSGRSMEIQRLIGRSLRQMVDLTRLCPYTLRVDCDVLNADGGTRTAAITGAALAVRAAIARMVREHRLPCLPLLRPVAAVSVGLVDGEVLLDLDYREDARAEADGNFVMAGGDWVEIQVSAEGRPLTDGEFALMKNSARAGIETLQSLWQRQDLDHPAARA</sequence>
<evidence type="ECO:0000256" key="6">
    <source>
        <dbReference type="HAMAP-Rule" id="MF_00564"/>
    </source>
</evidence>
<evidence type="ECO:0000313" key="9">
    <source>
        <dbReference type="EMBL" id="SHH97713.1"/>
    </source>
</evidence>
<dbReference type="GO" id="GO:0016075">
    <property type="term" value="P:rRNA catabolic process"/>
    <property type="evidence" value="ECO:0007669"/>
    <property type="project" value="UniProtKB-UniRule"/>
</dbReference>
<dbReference type="HAMAP" id="MF_00564">
    <property type="entry name" value="RNase_PH"/>
    <property type="match status" value="1"/>
</dbReference>
<name>A0A1M5XET5_9BACT</name>
<dbReference type="AlphaFoldDB" id="A0A1M5XET5"/>
<dbReference type="GO" id="GO:0006364">
    <property type="term" value="P:rRNA processing"/>
    <property type="evidence" value="ECO:0007669"/>
    <property type="project" value="UniProtKB-KW"/>
</dbReference>
<dbReference type="InterPro" id="IPR001247">
    <property type="entry name" value="ExoRNase_PH_dom1"/>
</dbReference>
<dbReference type="PANTHER" id="PTHR11953:SF0">
    <property type="entry name" value="EXOSOME COMPLEX COMPONENT RRP41"/>
    <property type="match status" value="1"/>
</dbReference>
<dbReference type="OrthoDB" id="9802265at2"/>
<dbReference type="InterPro" id="IPR027408">
    <property type="entry name" value="PNPase/RNase_PH_dom_sf"/>
</dbReference>
<dbReference type="NCBIfam" id="TIGR01966">
    <property type="entry name" value="RNasePH"/>
    <property type="match status" value="1"/>
</dbReference>
<evidence type="ECO:0000256" key="4">
    <source>
        <dbReference type="ARBA" id="ARBA00022694"/>
    </source>
</evidence>
<dbReference type="Proteomes" id="UP000184139">
    <property type="component" value="Unassembled WGS sequence"/>
</dbReference>
<dbReference type="GO" id="GO:0000175">
    <property type="term" value="F:3'-5'-RNA exonuclease activity"/>
    <property type="evidence" value="ECO:0007669"/>
    <property type="project" value="UniProtKB-UniRule"/>
</dbReference>
<dbReference type="PROSITE" id="PS01277">
    <property type="entry name" value="RIBONUCLEASE_PH"/>
    <property type="match status" value="1"/>
</dbReference>
<dbReference type="InterPro" id="IPR015847">
    <property type="entry name" value="ExoRNase_PH_dom2"/>
</dbReference>
<keyword evidence="10" id="KW-1185">Reference proteome</keyword>
<keyword evidence="6" id="KW-0808">Transferase</keyword>
<evidence type="ECO:0000259" key="7">
    <source>
        <dbReference type="Pfam" id="PF01138"/>
    </source>
</evidence>
<keyword evidence="2 6" id="KW-0698">rRNA processing</keyword>
<dbReference type="EC" id="2.7.7.56" evidence="6"/>